<dbReference type="Proteomes" id="UP001174909">
    <property type="component" value="Unassembled WGS sequence"/>
</dbReference>
<evidence type="ECO:0000256" key="1">
    <source>
        <dbReference type="ARBA" id="ARBA00001933"/>
    </source>
</evidence>
<dbReference type="SUPFAM" id="SSF53383">
    <property type="entry name" value="PLP-dependent transferases"/>
    <property type="match status" value="1"/>
</dbReference>
<dbReference type="GO" id="GO:0008483">
    <property type="term" value="F:transaminase activity"/>
    <property type="evidence" value="ECO:0007669"/>
    <property type="project" value="UniProtKB-KW"/>
</dbReference>
<reference evidence="4" key="1">
    <citation type="submission" date="2023-03" db="EMBL/GenBank/DDBJ databases">
        <authorList>
            <person name="Steffen K."/>
            <person name="Cardenas P."/>
        </authorList>
    </citation>
    <scope>NUCLEOTIDE SEQUENCE</scope>
</reference>
<keyword evidence="5" id="KW-1185">Reference proteome</keyword>
<evidence type="ECO:0000259" key="3">
    <source>
        <dbReference type="Pfam" id="PF04909"/>
    </source>
</evidence>
<evidence type="ECO:0000313" key="4">
    <source>
        <dbReference type="EMBL" id="CAI8046492.1"/>
    </source>
</evidence>
<comment type="caution">
    <text evidence="4">The sequence shown here is derived from an EMBL/GenBank/DDBJ whole genome shotgun (WGS) entry which is preliminary data.</text>
</comment>
<keyword evidence="4" id="KW-0032">Aminotransferase</keyword>
<keyword evidence="4" id="KW-0808">Transferase</keyword>
<accession>A0AA35TG47</accession>
<dbReference type="SUPFAM" id="SSF51556">
    <property type="entry name" value="Metallo-dependent hydrolases"/>
    <property type="match status" value="1"/>
</dbReference>
<evidence type="ECO:0000313" key="5">
    <source>
        <dbReference type="Proteomes" id="UP001174909"/>
    </source>
</evidence>
<dbReference type="InterPro" id="IPR032466">
    <property type="entry name" value="Metal_Hydrolase"/>
</dbReference>
<dbReference type="PANTHER" id="PTHR43713">
    <property type="entry name" value="GLUTAMATE-1-SEMIALDEHYDE 2,1-AMINOMUTASE"/>
    <property type="match status" value="1"/>
</dbReference>
<organism evidence="4 5">
    <name type="scientific">Geodia barretti</name>
    <name type="common">Barrett's horny sponge</name>
    <dbReference type="NCBI Taxonomy" id="519541"/>
    <lineage>
        <taxon>Eukaryota</taxon>
        <taxon>Metazoa</taxon>
        <taxon>Porifera</taxon>
        <taxon>Demospongiae</taxon>
        <taxon>Heteroscleromorpha</taxon>
        <taxon>Tetractinellida</taxon>
        <taxon>Astrophorina</taxon>
        <taxon>Geodiidae</taxon>
        <taxon>Geodia</taxon>
    </lineage>
</organism>
<evidence type="ECO:0000256" key="2">
    <source>
        <dbReference type="ARBA" id="ARBA00022898"/>
    </source>
</evidence>
<feature type="domain" description="Amidohydrolase-related" evidence="3">
    <location>
        <begin position="34"/>
        <end position="336"/>
    </location>
</feature>
<dbReference type="PANTHER" id="PTHR43713:SF3">
    <property type="entry name" value="GLUTAMATE-1-SEMIALDEHYDE 2,1-AMINOMUTASE 1, CHLOROPLASTIC-RELATED"/>
    <property type="match status" value="1"/>
</dbReference>
<keyword evidence="2" id="KW-0663">Pyridoxal phosphate</keyword>
<dbReference type="EMBL" id="CASHTH010003566">
    <property type="protein sequence ID" value="CAI8046492.1"/>
    <property type="molecule type" value="Genomic_DNA"/>
</dbReference>
<dbReference type="AlphaFoldDB" id="A0AA35TG47"/>
<dbReference type="GO" id="GO:0030170">
    <property type="term" value="F:pyridoxal phosphate binding"/>
    <property type="evidence" value="ECO:0007669"/>
    <property type="project" value="InterPro"/>
</dbReference>
<dbReference type="InterPro" id="IPR005814">
    <property type="entry name" value="Aminotrans_3"/>
</dbReference>
<sequence length="587" mass="65725">MLTHERLETGWTTTEEDRAAAAELAARIPQRVFDAHMHLYDIQHFPRLSPMLEWGPERVGLAEWRELVGAQLGGPERMTGALVLPFPAADLPIGPKNDYVAAQTAGHPTAIRAYLVAADTTLAEVEADLDGEGIGGFKCYHCYSAREDTQQSYIDEFLPDWTWQVADERGWFIMLHIVRDPALDDPENQRQIREKCERFPNTQLILAHAARGFHGPNTTRGIASLRGLQNVWFDTSAICEAEPMIAIMDEFGPRRLVYGSDFPVSHQRGRSITLGTGFAWVATDQLEWNDRAFFGQPIQVGLEEVRAIFHAADRFGLNEADLQDVFCDNAERLLGLRAVDPDLGQKSYERALTIIPRGNHLLSKNPDRMAPGQWPPYFREARGCEVWDEAGRHFFDCSSHGIGATILGFRDPDVTRAVIRRVSLGSCSTLNPREELELADLLCGLHPWAERVRLARTGGETMTVAVRIARATTDRSVVAISGYHGWHDWYLAANLGESDALRGHLMPGLEPLGVPRELRGTAQVFEWGDMERFDRIIAEHGDRLAAVVMEPCRGQDPDPGYLEHIRAEAHRVGALLIFDETSIGFRL</sequence>
<protein>
    <submittedName>
        <fullName evidence="4">3-aminobutyryl-CoA aminotransferase</fullName>
    </submittedName>
</protein>
<comment type="cofactor">
    <cofactor evidence="1">
        <name>pyridoxal 5'-phosphate</name>
        <dbReference type="ChEBI" id="CHEBI:597326"/>
    </cofactor>
</comment>
<dbReference type="InterPro" id="IPR015422">
    <property type="entry name" value="PyrdxlP-dep_Trfase_small"/>
</dbReference>
<name>A0AA35TG47_GEOBA</name>
<proteinExistence type="predicted"/>
<dbReference type="InterPro" id="IPR015421">
    <property type="entry name" value="PyrdxlP-dep_Trfase_major"/>
</dbReference>
<dbReference type="InterPro" id="IPR015424">
    <property type="entry name" value="PyrdxlP-dep_Trfase"/>
</dbReference>
<gene>
    <name evidence="4" type="ORF">GBAR_LOCUS25726</name>
</gene>
<dbReference type="Gene3D" id="3.90.1150.10">
    <property type="entry name" value="Aspartate Aminotransferase, domain 1"/>
    <property type="match status" value="1"/>
</dbReference>
<dbReference type="InterPro" id="IPR006680">
    <property type="entry name" value="Amidohydro-rel"/>
</dbReference>
<dbReference type="Pfam" id="PF00202">
    <property type="entry name" value="Aminotran_3"/>
    <property type="match status" value="1"/>
</dbReference>
<dbReference type="Gene3D" id="3.20.20.140">
    <property type="entry name" value="Metal-dependent hydrolases"/>
    <property type="match status" value="1"/>
</dbReference>
<dbReference type="GO" id="GO:0016787">
    <property type="term" value="F:hydrolase activity"/>
    <property type="evidence" value="ECO:0007669"/>
    <property type="project" value="InterPro"/>
</dbReference>
<dbReference type="Pfam" id="PF04909">
    <property type="entry name" value="Amidohydro_2"/>
    <property type="match status" value="1"/>
</dbReference>
<dbReference type="Gene3D" id="3.40.640.10">
    <property type="entry name" value="Type I PLP-dependent aspartate aminotransferase-like (Major domain)"/>
    <property type="match status" value="1"/>
</dbReference>